<dbReference type="AlphaFoldDB" id="B1FU18"/>
<accession>B1FU18</accession>
<organism evidence="2 3">
    <name type="scientific">Paraburkholderia graminis (strain ATCC 700544 / DSM 17151 / LMG 18924 / NCIMB 13744 / C4D1M)</name>
    <dbReference type="NCBI Taxonomy" id="396598"/>
    <lineage>
        <taxon>Bacteria</taxon>
        <taxon>Pseudomonadati</taxon>
        <taxon>Pseudomonadota</taxon>
        <taxon>Betaproteobacteria</taxon>
        <taxon>Burkholderiales</taxon>
        <taxon>Burkholderiaceae</taxon>
        <taxon>Paraburkholderia</taxon>
    </lineage>
</organism>
<protein>
    <recommendedName>
        <fullName evidence="1">Competence protein CoiA-like N-terminal domain-containing protein</fullName>
    </recommendedName>
</protein>
<evidence type="ECO:0000259" key="1">
    <source>
        <dbReference type="Pfam" id="PF25164"/>
    </source>
</evidence>
<feature type="domain" description="Competence protein CoiA-like N-terminal" evidence="1">
    <location>
        <begin position="94"/>
        <end position="126"/>
    </location>
</feature>
<gene>
    <name evidence="2" type="ORF">BgramDRAFT_0352</name>
</gene>
<evidence type="ECO:0000313" key="2">
    <source>
        <dbReference type="EMBL" id="EDT12972.1"/>
    </source>
</evidence>
<dbReference type="EMBL" id="ABLD01000001">
    <property type="protein sequence ID" value="EDT12972.1"/>
    <property type="molecule type" value="Genomic_DNA"/>
</dbReference>
<keyword evidence="3" id="KW-1185">Reference proteome</keyword>
<dbReference type="Pfam" id="PF25164">
    <property type="entry name" value="CoiA_N"/>
    <property type="match status" value="1"/>
</dbReference>
<name>B1FU18_PARG4</name>
<dbReference type="InterPro" id="IPR057253">
    <property type="entry name" value="CoiA-like_N"/>
</dbReference>
<dbReference type="Proteomes" id="UP000005045">
    <property type="component" value="Unassembled WGS sequence"/>
</dbReference>
<sequence>MYVNFGWPEASQFDGLFYPPYHVVPSAALVVPEVMVEANLVDGSGFKQPDCLLWPVAASVMRLCSMKAGLTIPFALDMHGRLVAAGDLPRHAAGPFLCAACQSPVILKQGEVRVWYFSHLPGSDCGSGFETALHLLAKQILLEHWHLRVPALVCVDDSSLDENITVCDEHTIRWHAAGEPEKWMDGIRPDFVADYGDQLLIIEVVVTHEPDTNKLAQLDRLAMPALEINLSDVARNITIDALTHRIVDTVDGKRWLFYPGWAEAQALLDARFVEEEARLKEEEVEVAAKLAQERAQAPRERAAALARQAAARQKIEQANERFREAPDADKRTYLAWKLGLAERDWPPAFGSTVRGASSVKANARTWQADVFRKFIHGQRVLRTMPELTVDRVAEWLAQRYAVLPSASTSLRVAVWDFLSLLETHGYLRRKVRQEFEILNDVLLAEGQLEPTHARSPAVSATRGLFWTCNIVGETEIRHAAKQTDVQVPDTVIRRMKRTQKTASIRLSKGEYAHGVSVALSLPLEQTVELLVAAGVFVRV</sequence>
<comment type="caution">
    <text evidence="2">The sequence shown here is derived from an EMBL/GenBank/DDBJ whole genome shotgun (WGS) entry which is preliminary data.</text>
</comment>
<reference evidence="2 3" key="1">
    <citation type="submission" date="2008-03" db="EMBL/GenBank/DDBJ databases">
        <title>Sequencing of the draft genome and assembly of Burkholderia graminis C4D1M.</title>
        <authorList>
            <consortium name="US DOE Joint Genome Institute (JGI-PGF)"/>
            <person name="Copeland A."/>
            <person name="Lucas S."/>
            <person name="Lapidus A."/>
            <person name="Glavina del Rio T."/>
            <person name="Dalin E."/>
            <person name="Tice H."/>
            <person name="Bruce D."/>
            <person name="Goodwin L."/>
            <person name="Pitluck S."/>
            <person name="Larimer F."/>
            <person name="Land M.L."/>
            <person name="Hauser L."/>
            <person name="Tiedje J."/>
            <person name="Richardson P."/>
        </authorList>
    </citation>
    <scope>NUCLEOTIDE SEQUENCE [LARGE SCALE GENOMIC DNA]</scope>
    <source>
        <strain evidence="3">ATCC 700544 / DSM 17151 / LMG 18924 / NCIMB 13744 / C4D1M</strain>
    </source>
</reference>
<evidence type="ECO:0000313" key="3">
    <source>
        <dbReference type="Proteomes" id="UP000005045"/>
    </source>
</evidence>
<proteinExistence type="predicted"/>